<feature type="signal peptide" evidence="1">
    <location>
        <begin position="1"/>
        <end position="25"/>
    </location>
</feature>
<dbReference type="OrthoDB" id="2582440at2"/>
<reference evidence="3 4" key="1">
    <citation type="submission" date="2019-03" db="EMBL/GenBank/DDBJ databases">
        <title>Genomic Encyclopedia of Archaeal and Bacterial Type Strains, Phase II (KMG-II): from individual species to whole genera.</title>
        <authorList>
            <person name="Goeker M."/>
        </authorList>
    </citation>
    <scope>NUCLEOTIDE SEQUENCE [LARGE SCALE GENOMIC DNA]</scope>
    <source>
        <strain evidence="3 4">DSM 25687</strain>
    </source>
</reference>
<sequence length="2535" mass="271234">MKYKSKYIYFLFVIITLMITNTTYAQYPGGVSSGTTRGYKVDYYNGTFNNQTGFGEGTANATPANTAYSNKITGDEFQPIDGDFYALEYSGTLEITVAGNYTFNITGDDRAWLYIDGNLIAQATPNVAASGSVALSVGDHTIKVKMYELGGANFATLKFGANPAGITVSHDVDGRFVRSDNSKLTAWYKASDVTITPNYGGPGVDKVNSFVNMAPDYTGNGNLAYSGTGSAEKDDTRLLNFNPAVRFNGDDFFNSGATIKGLSLRGATKSMFLVNNYTNNVGQGNIWMFFHGDNSSNQRIGFYKIDASGNQFAVEGSGITNASTYTANEPKLLGGFLDQVTGGLAPNGTNPLSMRSNGNSGSTSSLFSNADYDAAGLYFANMNGANLPEAIYYPFALSQIEERKVNTYLAIKYGITLAHDYINTSGIVVFDVAGTTNTGYKNRIFGIGRELAVEGLNQKQSKSQMTSTIGYDFLVTSKGTVATTNALNTGVLADNDYLLLGDNAGALVAQSTEIPTTFANTAGCNVARIGREWKAQVTGAPGAITVVAGSTTSGSYVFPNNAAGVTLLVDTDGNGDFTDGTVNTFPATSVTSGVATFDNVSIPNGAVITIAWTVISPGGVSAGLKLWSKADDTSLVTGNINTWNDYVSGNNLTRVGSTITKEDNVFNYNPAVRFFDGDNTYFQSSSSLGMNGDNTYSEFYLLRGTFTSGIAFDEIITLGGGVHRWENSAVGLNNGSYGAYGQGTAQNSAAAGPTMANLGLYSNNATGTQALLRTNGIIRATNNTTSNLSLSGNFRIGTDVDGGDGNFNGFYVPELIVYNTNLSTTDIQKVNSYLGIKYSIPLGDGLGTSASDYLASDGTVIWTGNSTYKFGMFGIGRDDCSGLVQKQSKTYIDGTDNVKFGLTKLATTNTANVGTFATNKQFIVVGNDGGSFAGTTDNIPGNYLSLSCNPYRYTRNWKVQNTNNTTNALQIAIGDATNRIGSNWSNVTLAINSAGDATFASGTTTLVAASNITAGVATFDNVTLPDGAVFTVCYTLGFPGGVSKPTGIGIVAPVSGFTTSNVNGLAYKLYKTNTTSGTGISTGFSSFSPVLLSSGYFPNTNSFHNFPFNKLVQDYGAADGYGVELTGKLFIPTGSSTYRFRGAADDQLALIIDGTTVLNITSTSTGTNSSNVNLSAGYHDIIIRGRELTGAQNFDLTWNAGSGTSFVVIPDTNFFTQAQGPSAWYAADDNILSSDFANGATVSTWNDISGNANTLTTAASNNPTYYSTTVTQLRNFNPVIAFTNDRMRNFNYLNGFAFGKQGKSVFAVADMFASNASENLTGYGQDETTDRDFMLFKTPSDVLSLRGWGNDLSGFTYGATRRTDILSGIYANGNITTTSNGAIYANGLLTSDPLSSTRTTWDTWMNDQSQLEIGNAPDRVDANGWDGSYSEVIYYPWNLTVTERQKVNSYLAIKWGTTLDQTAPTSYIASDGVTKMWDASLNTAFKYDITGIGRDDCGNLNQRQSTSTDGEDIVAMSTGTFQTTNALNTGNFAVNNSFLTWSHNNLSLGFSSVVSTQLPAALSTTTCYDRFARVWQAQVVGTPGAVTVKMGKAGLVTINASLFKPVLLVGNSPTDFTNATIYNYTSNSNGEVFYDNVTFTHGQYFTLAFIQAAPGGVKTNMTTWFNVDYDVFTDVAQTTRAVNDGDVVRSINNMKTGAAFANVQEVVAGANPLYKPGQFNYNTGVLFDGINDVLATSGNITTLDYRSINQMTSVFTGLDSGNNTQNVYWYHDANGSGRKTTLERNQAFWSDNNTNPLTRNPAVTKPEIYSFANTAGGSWRLYSNLATVGSGTTGNSNATNESGRFRIGSFSFGNTGTNAGRFNFGEFVIYSDDKGASTSYDMRRIHSYMATKYGFTLDQTAMGGQYIASDGTVTYNHTSHWNRITGIGMDDCSAFEQRQSFSQETGGLVKISNDPNGLAATNFANPAKFTTNLTFLLFGDNNGDVTWTDQDAITYNLQNYVRLDRTFRVKETGTVGSVYLEVPDNSSSLTTKLPTEDTSVYLLVSSTNDFTSPTAVVEMLLSGTNWNTNYNFTDGDYFTFATKTTCIAPGGISSGLTSWYKMSSQALGATVTLNDNSSNGFNMTRVTSSAPVPAQNITSGTSTLFNYNRYLPANGAIYYESDALNETSVYSVNAGTTFGVGNGTNKDLFGFGRISNPFNRTGLAANSSFFNNATNNYPSSSSLPNILVANTAPGTTDATKNHATWNNGILGSSVVLTAANLPPAVSYRLRFASMTPVTTGNLATYGLAEAFTYNRSLSNVEVQKINTYLAIKYGQTLAHNYFAPGYDGTNAATETLYDISTYGNRVFGVGRHIAGCLTQNQSTSMLSGSMIKISVDGEMLDENSQDVTPWGTEDRTYVVLGDNNGDLTWNTTNLPALLSRNTCASKVDRTWKVVTTKQAPELYISIPGSTSIATTKLPAIPADNFLYMVVNDNADFTVNANQQQYAMTLNGSGDWELSGLTLDANSTKYIMFVYKPLLCGLPCFPVNPSTSRIRR</sequence>
<dbReference type="InterPro" id="IPR037524">
    <property type="entry name" value="PA14/GLEYA"/>
</dbReference>
<dbReference type="Pfam" id="PF07691">
    <property type="entry name" value="PA14"/>
    <property type="match status" value="1"/>
</dbReference>
<evidence type="ECO:0000313" key="4">
    <source>
        <dbReference type="Proteomes" id="UP000295260"/>
    </source>
</evidence>
<accession>A0A4V3CSM3</accession>
<keyword evidence="4" id="KW-1185">Reference proteome</keyword>
<dbReference type="InterPro" id="IPR058515">
    <property type="entry name" value="DUF8202"/>
</dbReference>
<evidence type="ECO:0000256" key="1">
    <source>
        <dbReference type="SAM" id="SignalP"/>
    </source>
</evidence>
<proteinExistence type="predicted"/>
<dbReference type="PROSITE" id="PS51820">
    <property type="entry name" value="PA14"/>
    <property type="match status" value="2"/>
</dbReference>
<dbReference type="Gene3D" id="3.90.182.10">
    <property type="entry name" value="Toxin - Anthrax Protective Antigen,domain 1"/>
    <property type="match status" value="2"/>
</dbReference>
<protein>
    <submittedName>
        <fullName evidence="3">PA14 domain-containing protein</fullName>
    </submittedName>
</protein>
<dbReference type="RefSeq" id="WP_133532087.1">
    <property type="nucleotide sequence ID" value="NZ_SNXR01000011.1"/>
</dbReference>
<dbReference type="Pfam" id="PF26628">
    <property type="entry name" value="DUF8202"/>
    <property type="match status" value="5"/>
</dbReference>
<dbReference type="Proteomes" id="UP000295260">
    <property type="component" value="Unassembled WGS sequence"/>
</dbReference>
<organism evidence="3 4">
    <name type="scientific">Flavobacterium dankookense</name>
    <dbReference type="NCBI Taxonomy" id="706186"/>
    <lineage>
        <taxon>Bacteria</taxon>
        <taxon>Pseudomonadati</taxon>
        <taxon>Bacteroidota</taxon>
        <taxon>Flavobacteriia</taxon>
        <taxon>Flavobacteriales</taxon>
        <taxon>Flavobacteriaceae</taxon>
        <taxon>Flavobacterium</taxon>
    </lineage>
</organism>
<name>A0A4V3CSM3_9FLAO</name>
<gene>
    <name evidence="3" type="ORF">BC748_0755</name>
</gene>
<feature type="domain" description="PA14" evidence="2">
    <location>
        <begin position="1060"/>
        <end position="1213"/>
    </location>
</feature>
<evidence type="ECO:0000313" key="3">
    <source>
        <dbReference type="EMBL" id="TDP61142.1"/>
    </source>
</evidence>
<dbReference type="InterPro" id="IPR011658">
    <property type="entry name" value="PA14_dom"/>
</dbReference>
<feature type="domain" description="PA14" evidence="2">
    <location>
        <begin position="34"/>
        <end position="175"/>
    </location>
</feature>
<evidence type="ECO:0000259" key="2">
    <source>
        <dbReference type="PROSITE" id="PS51820"/>
    </source>
</evidence>
<keyword evidence="1" id="KW-0732">Signal</keyword>
<dbReference type="SUPFAM" id="SSF56988">
    <property type="entry name" value="Anthrax protective antigen"/>
    <property type="match status" value="2"/>
</dbReference>
<comment type="caution">
    <text evidence="3">The sequence shown here is derived from an EMBL/GenBank/DDBJ whole genome shotgun (WGS) entry which is preliminary data.</text>
</comment>
<dbReference type="EMBL" id="SNXR01000011">
    <property type="protein sequence ID" value="TDP61142.1"/>
    <property type="molecule type" value="Genomic_DNA"/>
</dbReference>
<feature type="chain" id="PRO_5020276081" evidence="1">
    <location>
        <begin position="26"/>
        <end position="2535"/>
    </location>
</feature>
<dbReference type="SMART" id="SM00758">
    <property type="entry name" value="PA14"/>
    <property type="match status" value="2"/>
</dbReference>